<dbReference type="SMART" id="SM00822">
    <property type="entry name" value="PKS_KR"/>
    <property type="match status" value="1"/>
</dbReference>
<sequence>MSDGLQEKVALVTGASSGFGLLTSILLAEKGWVVYAGVRDMARAEELMSTARDGGVHNKVRPVLLDVTKQEQIHEAVNRVMEQSGQIDALLNNAGYAAGGFAEEIPLSLWREQFETNFFGAVAVIQAVLPTMRRQQSGRIVLVSSVSGRIGFPALSPYVASKHALEGLGESLRLELAGLGIQVSIVQPGPYRTAIWRKSMDAIALPEPGSPYYELYKRIEPMLKQSATVGGDPIKVAQTIYRALNDPKPKLRYLPGSGEKKMIAAKNYLPWSWIERAALRMIGMKSKDR</sequence>
<dbReference type="PRINTS" id="PR00080">
    <property type="entry name" value="SDRFAMILY"/>
</dbReference>
<dbReference type="Gene3D" id="3.40.50.720">
    <property type="entry name" value="NAD(P)-binding Rossmann-like Domain"/>
    <property type="match status" value="1"/>
</dbReference>
<dbReference type="InterPro" id="IPR057326">
    <property type="entry name" value="KR_dom"/>
</dbReference>
<evidence type="ECO:0000313" key="6">
    <source>
        <dbReference type="Proteomes" id="UP000054526"/>
    </source>
</evidence>
<dbReference type="PANTHER" id="PTHR43976:SF16">
    <property type="entry name" value="SHORT-CHAIN DEHYDROGENASE_REDUCTASE FAMILY PROTEIN"/>
    <property type="match status" value="1"/>
</dbReference>
<feature type="domain" description="Ketoreductase" evidence="4">
    <location>
        <begin position="8"/>
        <end position="191"/>
    </location>
</feature>
<dbReference type="InterPro" id="IPR002347">
    <property type="entry name" value="SDR_fam"/>
</dbReference>
<dbReference type="PRINTS" id="PR00081">
    <property type="entry name" value="GDHRDH"/>
</dbReference>
<organism evidence="5 6">
    <name type="scientific">Cohnella kolymensis</name>
    <dbReference type="NCBI Taxonomy" id="1590652"/>
    <lineage>
        <taxon>Bacteria</taxon>
        <taxon>Bacillati</taxon>
        <taxon>Bacillota</taxon>
        <taxon>Bacilli</taxon>
        <taxon>Bacillales</taxon>
        <taxon>Paenibacillaceae</taxon>
        <taxon>Cohnella</taxon>
    </lineage>
</organism>
<dbReference type="NCBIfam" id="NF005372">
    <property type="entry name" value="PRK06914.1"/>
    <property type="match status" value="1"/>
</dbReference>
<name>A0ABR5AAK5_9BACL</name>
<keyword evidence="6" id="KW-1185">Reference proteome</keyword>
<evidence type="ECO:0000256" key="1">
    <source>
        <dbReference type="ARBA" id="ARBA00006484"/>
    </source>
</evidence>
<dbReference type="InterPro" id="IPR036291">
    <property type="entry name" value="NAD(P)-bd_dom_sf"/>
</dbReference>
<keyword evidence="2" id="KW-0560">Oxidoreductase</keyword>
<dbReference type="EMBL" id="JXAL01000001">
    <property type="protein sequence ID" value="KIL37437.1"/>
    <property type="molecule type" value="Genomic_DNA"/>
</dbReference>
<dbReference type="SUPFAM" id="SSF51735">
    <property type="entry name" value="NAD(P)-binding Rossmann-fold domains"/>
    <property type="match status" value="1"/>
</dbReference>
<evidence type="ECO:0000256" key="3">
    <source>
        <dbReference type="RuleBase" id="RU000363"/>
    </source>
</evidence>
<evidence type="ECO:0000313" key="5">
    <source>
        <dbReference type="EMBL" id="KIL37437.1"/>
    </source>
</evidence>
<comment type="similarity">
    <text evidence="1 3">Belongs to the short-chain dehydrogenases/reductases (SDR) family.</text>
</comment>
<dbReference type="InterPro" id="IPR051911">
    <property type="entry name" value="SDR_oxidoreductase"/>
</dbReference>
<dbReference type="RefSeq" id="WP_041058864.1">
    <property type="nucleotide sequence ID" value="NZ_JXAL01000001.1"/>
</dbReference>
<evidence type="ECO:0000256" key="2">
    <source>
        <dbReference type="ARBA" id="ARBA00023002"/>
    </source>
</evidence>
<dbReference type="Pfam" id="PF00106">
    <property type="entry name" value="adh_short"/>
    <property type="match status" value="1"/>
</dbReference>
<dbReference type="InterPro" id="IPR020904">
    <property type="entry name" value="Sc_DH/Rdtase_CS"/>
</dbReference>
<dbReference type="PANTHER" id="PTHR43976">
    <property type="entry name" value="SHORT CHAIN DEHYDROGENASE"/>
    <property type="match status" value="1"/>
</dbReference>
<comment type="caution">
    <text evidence="5">The sequence shown here is derived from an EMBL/GenBank/DDBJ whole genome shotgun (WGS) entry which is preliminary data.</text>
</comment>
<evidence type="ECO:0000259" key="4">
    <source>
        <dbReference type="SMART" id="SM00822"/>
    </source>
</evidence>
<dbReference type="PROSITE" id="PS00061">
    <property type="entry name" value="ADH_SHORT"/>
    <property type="match status" value="1"/>
</dbReference>
<reference evidence="5 6" key="1">
    <citation type="submission" date="2014-12" db="EMBL/GenBank/DDBJ databases">
        <title>Draft genome sequence of Cohnella kolymensis strain B-2846.</title>
        <authorList>
            <person name="Karlyshev A.V."/>
            <person name="Kudryashova E.B."/>
        </authorList>
    </citation>
    <scope>NUCLEOTIDE SEQUENCE [LARGE SCALE GENOMIC DNA]</scope>
    <source>
        <strain evidence="5 6">VKM B-2846</strain>
    </source>
</reference>
<dbReference type="Proteomes" id="UP000054526">
    <property type="component" value="Unassembled WGS sequence"/>
</dbReference>
<proteinExistence type="inferred from homology"/>
<accession>A0ABR5AAK5</accession>
<dbReference type="CDD" id="cd05374">
    <property type="entry name" value="17beta-HSD-like_SDR_c"/>
    <property type="match status" value="1"/>
</dbReference>
<gene>
    <name evidence="5" type="ORF">SD71_01940</name>
</gene>
<protein>
    <recommendedName>
        <fullName evidence="4">Ketoreductase domain-containing protein</fullName>
    </recommendedName>
</protein>